<feature type="region of interest" description="Disordered" evidence="1">
    <location>
        <begin position="21"/>
        <end position="49"/>
    </location>
</feature>
<proteinExistence type="predicted"/>
<feature type="non-terminal residue" evidence="2">
    <location>
        <position position="135"/>
    </location>
</feature>
<reference evidence="2" key="1">
    <citation type="submission" date="2015-11" db="EMBL/GenBank/DDBJ databases">
        <title>De novo transcriptome assembly of four potential Pierce s Disease insect vectors from Arizona vineyards.</title>
        <authorList>
            <person name="Tassone E.E."/>
        </authorList>
    </citation>
    <scope>NUCLEOTIDE SEQUENCE</scope>
</reference>
<gene>
    <name evidence="2" type="ORF">g.44408</name>
</gene>
<feature type="non-terminal residue" evidence="2">
    <location>
        <position position="1"/>
    </location>
</feature>
<protein>
    <submittedName>
        <fullName evidence="2">Uncharacterized protein</fullName>
    </submittedName>
</protein>
<evidence type="ECO:0000256" key="1">
    <source>
        <dbReference type="SAM" id="MobiDB-lite"/>
    </source>
</evidence>
<dbReference type="EMBL" id="GECZ01026586">
    <property type="protein sequence ID" value="JAS43183.1"/>
    <property type="molecule type" value="Transcribed_RNA"/>
</dbReference>
<sequence length="135" mass="14848">RPPPIQGKKGKLIHQIIVPYTTNKQTPPVAPDPSNNIGWTPLPPTNQARKVPTGLNFDSFPSTTGFDQMQRYQNFFPTGNSNNAVPFGNFPLSSSGSGNVAPQQIQPIRISQPLNLPPHVINQFLNLNQQPTSWP</sequence>
<dbReference type="AlphaFoldDB" id="A0A1B6EZW3"/>
<organism evidence="2">
    <name type="scientific">Cuerna arida</name>
    <dbReference type="NCBI Taxonomy" id="1464854"/>
    <lineage>
        <taxon>Eukaryota</taxon>
        <taxon>Metazoa</taxon>
        <taxon>Ecdysozoa</taxon>
        <taxon>Arthropoda</taxon>
        <taxon>Hexapoda</taxon>
        <taxon>Insecta</taxon>
        <taxon>Pterygota</taxon>
        <taxon>Neoptera</taxon>
        <taxon>Paraneoptera</taxon>
        <taxon>Hemiptera</taxon>
        <taxon>Auchenorrhyncha</taxon>
        <taxon>Membracoidea</taxon>
        <taxon>Cicadellidae</taxon>
        <taxon>Cicadellinae</taxon>
        <taxon>Proconiini</taxon>
        <taxon>Cuerna</taxon>
    </lineage>
</organism>
<name>A0A1B6EZW3_9HEMI</name>
<accession>A0A1B6EZW3</accession>
<evidence type="ECO:0000313" key="2">
    <source>
        <dbReference type="EMBL" id="JAS43183.1"/>
    </source>
</evidence>